<keyword evidence="3" id="KW-1185">Reference proteome</keyword>
<evidence type="ECO:0000259" key="1">
    <source>
        <dbReference type="Pfam" id="PF12697"/>
    </source>
</evidence>
<dbReference type="EC" id="3.1.1.85" evidence="2"/>
<dbReference type="SUPFAM" id="SSF53474">
    <property type="entry name" value="alpha/beta-Hydrolases"/>
    <property type="match status" value="1"/>
</dbReference>
<evidence type="ECO:0000313" key="3">
    <source>
        <dbReference type="Proteomes" id="UP000201613"/>
    </source>
</evidence>
<proteinExistence type="predicted"/>
<name>A0A238L989_9RHOB</name>
<accession>A0A238L989</accession>
<dbReference type="Proteomes" id="UP000201613">
    <property type="component" value="Unassembled WGS sequence"/>
</dbReference>
<dbReference type="Pfam" id="PF12697">
    <property type="entry name" value="Abhydrolase_6"/>
    <property type="match status" value="1"/>
</dbReference>
<dbReference type="InterPro" id="IPR050266">
    <property type="entry name" value="AB_hydrolase_sf"/>
</dbReference>
<dbReference type="InterPro" id="IPR029058">
    <property type="entry name" value="AB_hydrolase_fold"/>
</dbReference>
<protein>
    <submittedName>
        <fullName evidence="2">Pimeloyl-[acyl-carrier protein] methyl ester esterase</fullName>
        <ecNumber evidence="2">3.1.1.85</ecNumber>
    </submittedName>
</protein>
<dbReference type="AlphaFoldDB" id="A0A238L989"/>
<dbReference type="PANTHER" id="PTHR43798">
    <property type="entry name" value="MONOACYLGLYCEROL LIPASE"/>
    <property type="match status" value="1"/>
</dbReference>
<dbReference type="PANTHER" id="PTHR43798:SF33">
    <property type="entry name" value="HYDROLASE, PUTATIVE (AFU_ORTHOLOGUE AFUA_2G14860)-RELATED"/>
    <property type="match status" value="1"/>
</dbReference>
<dbReference type="RefSeq" id="WP_168770440.1">
    <property type="nucleotide sequence ID" value="NZ_FXZK01000001.1"/>
</dbReference>
<dbReference type="Gene3D" id="3.40.50.1820">
    <property type="entry name" value="alpha/beta hydrolase"/>
    <property type="match status" value="1"/>
</dbReference>
<evidence type="ECO:0000313" key="2">
    <source>
        <dbReference type="EMBL" id="SMY06249.1"/>
    </source>
</evidence>
<gene>
    <name evidence="2" type="primary">bioH</name>
    <name evidence="2" type="ORF">LOM8899_00372</name>
</gene>
<feature type="domain" description="AB hydrolase-1" evidence="1">
    <location>
        <begin position="6"/>
        <end position="216"/>
    </location>
</feature>
<dbReference type="GO" id="GO:0016020">
    <property type="term" value="C:membrane"/>
    <property type="evidence" value="ECO:0007669"/>
    <property type="project" value="TreeGrafter"/>
</dbReference>
<dbReference type="GO" id="GO:0090499">
    <property type="term" value="F:pimelyl-[acyl-carrier protein] methyl ester esterase activity"/>
    <property type="evidence" value="ECO:0007669"/>
    <property type="project" value="UniProtKB-EC"/>
</dbReference>
<reference evidence="2 3" key="1">
    <citation type="submission" date="2017-05" db="EMBL/GenBank/DDBJ databases">
        <authorList>
            <person name="Song R."/>
            <person name="Chenine A.L."/>
            <person name="Ruprecht R.M."/>
        </authorList>
    </citation>
    <scope>NUCLEOTIDE SEQUENCE [LARGE SCALE GENOMIC DNA]</scope>
    <source>
        <strain evidence="2 3">CECT 8899</strain>
    </source>
</reference>
<organism evidence="2 3">
    <name type="scientific">Flavimaricola marinus</name>
    <dbReference type="NCBI Taxonomy" id="1819565"/>
    <lineage>
        <taxon>Bacteria</taxon>
        <taxon>Pseudomonadati</taxon>
        <taxon>Pseudomonadota</taxon>
        <taxon>Alphaproteobacteria</taxon>
        <taxon>Rhodobacterales</taxon>
        <taxon>Paracoccaceae</taxon>
        <taxon>Flavimaricola</taxon>
    </lineage>
</organism>
<keyword evidence="2" id="KW-0378">Hydrolase</keyword>
<dbReference type="InterPro" id="IPR000073">
    <property type="entry name" value="AB_hydrolase_1"/>
</dbReference>
<dbReference type="EMBL" id="FXZK01000001">
    <property type="protein sequence ID" value="SMY06249.1"/>
    <property type="molecule type" value="Genomic_DNA"/>
</dbReference>
<sequence length="226" mass="24111">MDDTIWIHGAALNSGTWQPAPPGRCIDLPGHGAAARIADPTVGHFADAVAADLPERFALVGHSLGAMVCIELAARMPERCRALVLVDPPLRMPLGLLRRHGSTLARIVTRVPGPRGIAALMALRVERRSERPRVRQAIGAMSREGLCDAICAAAAFDGRAHLTGLTMPTLALLGKRSVLTGPRTAATLRRDLPQGTVETWDTGHMIPFDAPDAFFARVSGFLGEHS</sequence>